<dbReference type="Proteomes" id="UP000250744">
    <property type="component" value="Unassembled WGS sequence"/>
</dbReference>
<keyword evidence="1" id="KW-0812">Transmembrane</keyword>
<protein>
    <submittedName>
        <fullName evidence="2">Uncharacterized protein</fullName>
    </submittedName>
</protein>
<sequence>MHNCNFGFIKFQILSAAITSTITASIGIGGGILLLAIMALVISPAAIIPVHGIGELGSNFNRVILTLKHVDWTILFFFERLT</sequence>
<keyword evidence="3" id="KW-1185">Reference proteome</keyword>
<dbReference type="OrthoDB" id="6197550at2"/>
<accession>A0A364NML2</accession>
<reference evidence="2 3" key="1">
    <citation type="submission" date="2018-06" db="EMBL/GenBank/DDBJ databases">
        <title>Nitrincola tibetense sp. nov., isolated from Lake XuguoCo on Tibetan Plateau.</title>
        <authorList>
            <person name="Xing P."/>
        </authorList>
    </citation>
    <scope>NUCLEOTIDE SEQUENCE [LARGE SCALE GENOMIC DNA]</scope>
    <source>
        <strain evidence="3">xg18</strain>
    </source>
</reference>
<dbReference type="RefSeq" id="WP_112158977.1">
    <property type="nucleotide sequence ID" value="NZ_QKRX01000005.1"/>
</dbReference>
<dbReference type="EMBL" id="QKRX01000005">
    <property type="protein sequence ID" value="RAU18336.1"/>
    <property type="molecule type" value="Genomic_DNA"/>
</dbReference>
<comment type="caution">
    <text evidence="2">The sequence shown here is derived from an EMBL/GenBank/DDBJ whole genome shotgun (WGS) entry which is preliminary data.</text>
</comment>
<dbReference type="AlphaFoldDB" id="A0A364NML2"/>
<name>A0A364NML2_9GAMM</name>
<gene>
    <name evidence="2" type="ORF">DN062_08890</name>
</gene>
<keyword evidence="1" id="KW-0472">Membrane</keyword>
<evidence type="ECO:0000256" key="1">
    <source>
        <dbReference type="SAM" id="Phobius"/>
    </source>
</evidence>
<proteinExistence type="predicted"/>
<feature type="transmembrane region" description="Helical" evidence="1">
    <location>
        <begin position="21"/>
        <end position="48"/>
    </location>
</feature>
<organism evidence="2 3">
    <name type="scientific">Nitrincola tibetensis</name>
    <dbReference type="NCBI Taxonomy" id="2219697"/>
    <lineage>
        <taxon>Bacteria</taxon>
        <taxon>Pseudomonadati</taxon>
        <taxon>Pseudomonadota</taxon>
        <taxon>Gammaproteobacteria</taxon>
        <taxon>Oceanospirillales</taxon>
        <taxon>Oceanospirillaceae</taxon>
        <taxon>Nitrincola</taxon>
    </lineage>
</organism>
<evidence type="ECO:0000313" key="2">
    <source>
        <dbReference type="EMBL" id="RAU18336.1"/>
    </source>
</evidence>
<keyword evidence="1" id="KW-1133">Transmembrane helix</keyword>
<evidence type="ECO:0000313" key="3">
    <source>
        <dbReference type="Proteomes" id="UP000250744"/>
    </source>
</evidence>